<dbReference type="Pfam" id="PF11706">
    <property type="entry name" value="zf-CGNR"/>
    <property type="match status" value="1"/>
</dbReference>
<dbReference type="Gene3D" id="1.10.3300.10">
    <property type="entry name" value="Jann2411-like domain"/>
    <property type="match status" value="1"/>
</dbReference>
<evidence type="ECO:0000313" key="3">
    <source>
        <dbReference type="EMBL" id="MBY8878808.1"/>
    </source>
</evidence>
<dbReference type="PANTHER" id="PTHR35525:SF3">
    <property type="entry name" value="BLL6575 PROTEIN"/>
    <property type="match status" value="1"/>
</dbReference>
<dbReference type="InterPro" id="IPR021005">
    <property type="entry name" value="Znf_CGNR"/>
</dbReference>
<feature type="domain" description="Zinc finger CGNR" evidence="2">
    <location>
        <begin position="167"/>
        <end position="208"/>
    </location>
</feature>
<dbReference type="PANTHER" id="PTHR35525">
    <property type="entry name" value="BLL6575 PROTEIN"/>
    <property type="match status" value="1"/>
</dbReference>
<organism evidence="3 4">
    <name type="scientific">Actinacidiphila acidipaludis</name>
    <dbReference type="NCBI Taxonomy" id="2873382"/>
    <lineage>
        <taxon>Bacteria</taxon>
        <taxon>Bacillati</taxon>
        <taxon>Actinomycetota</taxon>
        <taxon>Actinomycetes</taxon>
        <taxon>Kitasatosporales</taxon>
        <taxon>Streptomycetaceae</taxon>
        <taxon>Actinacidiphila</taxon>
    </lineage>
</organism>
<proteinExistence type="predicted"/>
<dbReference type="Proteomes" id="UP000778578">
    <property type="component" value="Unassembled WGS sequence"/>
</dbReference>
<dbReference type="SUPFAM" id="SSF160904">
    <property type="entry name" value="Jann2411-like"/>
    <property type="match status" value="1"/>
</dbReference>
<dbReference type="RefSeq" id="WP_222962946.1">
    <property type="nucleotide sequence ID" value="NZ_JAINZZ010000014.1"/>
</dbReference>
<evidence type="ECO:0000313" key="4">
    <source>
        <dbReference type="Proteomes" id="UP000778578"/>
    </source>
</evidence>
<evidence type="ECO:0000259" key="2">
    <source>
        <dbReference type="Pfam" id="PF11706"/>
    </source>
</evidence>
<accession>A0ABS7Q7A0</accession>
<reference evidence="3 4" key="1">
    <citation type="submission" date="2021-08" db="EMBL/GenBank/DDBJ databases">
        <title>WGS of actinomycetes from Thailand.</title>
        <authorList>
            <person name="Thawai C."/>
        </authorList>
    </citation>
    <scope>NUCLEOTIDE SEQUENCE [LARGE SCALE GENOMIC DNA]</scope>
    <source>
        <strain evidence="3 4">PLK6-54</strain>
    </source>
</reference>
<sequence length="214" mass="22429">MTETGTPAPEGAGGAGGGPRPRVSALTRSLRFDGGGLALDLVATLGRRHGDPVERLDGPGRLGAWCEGVSVRLEEGEATEALVAELRLLREAAYDVASAGLRGTVPALTSVALVNECAHHEPPAPRLESGPEGVVVARPALTGRQLRSLVARDLIALMADPVRRAGLRECAGPHCRMLYLDGTPGRRRVWCSMRRCGNSAKAARHRGRAAADPA</sequence>
<dbReference type="InterPro" id="IPR023286">
    <property type="entry name" value="ABATE_dom_sf"/>
</dbReference>
<gene>
    <name evidence="3" type="ORF">K7862_14335</name>
</gene>
<name>A0ABS7Q7A0_9ACTN</name>
<dbReference type="EMBL" id="JAINZZ010000014">
    <property type="protein sequence ID" value="MBY8878808.1"/>
    <property type="molecule type" value="Genomic_DNA"/>
</dbReference>
<feature type="compositionally biased region" description="Low complexity" evidence="1">
    <location>
        <begin position="1"/>
        <end position="10"/>
    </location>
</feature>
<keyword evidence="4" id="KW-1185">Reference proteome</keyword>
<dbReference type="Pfam" id="PF07336">
    <property type="entry name" value="ABATE"/>
    <property type="match status" value="1"/>
</dbReference>
<evidence type="ECO:0000256" key="1">
    <source>
        <dbReference type="SAM" id="MobiDB-lite"/>
    </source>
</evidence>
<protein>
    <submittedName>
        <fullName evidence="3">ABATE domain-containing protein</fullName>
    </submittedName>
</protein>
<feature type="region of interest" description="Disordered" evidence="1">
    <location>
        <begin position="1"/>
        <end position="23"/>
    </location>
</feature>
<comment type="caution">
    <text evidence="3">The sequence shown here is derived from an EMBL/GenBank/DDBJ whole genome shotgun (WGS) entry which is preliminary data.</text>
</comment>
<dbReference type="InterPro" id="IPR010852">
    <property type="entry name" value="ABATE"/>
</dbReference>